<dbReference type="SUPFAM" id="SSF53850">
    <property type="entry name" value="Periplasmic binding protein-like II"/>
    <property type="match status" value="1"/>
</dbReference>
<evidence type="ECO:0000256" key="1">
    <source>
        <dbReference type="ARBA" id="ARBA00006987"/>
    </source>
</evidence>
<comment type="similarity">
    <text evidence="1">Belongs to the UPF0065 (bug) family.</text>
</comment>
<name>A0ABP8GM61_9BURK</name>
<organism evidence="3 4">
    <name type="scientific">Pigmentiphaga soli</name>
    <dbReference type="NCBI Taxonomy" id="1007095"/>
    <lineage>
        <taxon>Bacteria</taxon>
        <taxon>Pseudomonadati</taxon>
        <taxon>Pseudomonadota</taxon>
        <taxon>Betaproteobacteria</taxon>
        <taxon>Burkholderiales</taxon>
        <taxon>Alcaligenaceae</taxon>
        <taxon>Pigmentiphaga</taxon>
    </lineage>
</organism>
<dbReference type="Gene3D" id="3.40.190.150">
    <property type="entry name" value="Bordetella uptake gene, domain 1"/>
    <property type="match status" value="1"/>
</dbReference>
<dbReference type="Proteomes" id="UP001501671">
    <property type="component" value="Unassembled WGS sequence"/>
</dbReference>
<dbReference type="RefSeq" id="WP_345246957.1">
    <property type="nucleotide sequence ID" value="NZ_BAABFO010000004.1"/>
</dbReference>
<dbReference type="CDD" id="cd07012">
    <property type="entry name" value="PBP2_Bug_TTT"/>
    <property type="match status" value="1"/>
</dbReference>
<reference evidence="4" key="1">
    <citation type="journal article" date="2019" name="Int. J. Syst. Evol. Microbiol.">
        <title>The Global Catalogue of Microorganisms (GCM) 10K type strain sequencing project: providing services to taxonomists for standard genome sequencing and annotation.</title>
        <authorList>
            <consortium name="The Broad Institute Genomics Platform"/>
            <consortium name="The Broad Institute Genome Sequencing Center for Infectious Disease"/>
            <person name="Wu L."/>
            <person name="Ma J."/>
        </authorList>
    </citation>
    <scope>NUCLEOTIDE SEQUENCE [LARGE SCALE GENOMIC DNA]</scope>
    <source>
        <strain evidence="4">JCM 17666</strain>
    </source>
</reference>
<dbReference type="Pfam" id="PF03401">
    <property type="entry name" value="TctC"/>
    <property type="match status" value="1"/>
</dbReference>
<feature type="chain" id="PRO_5045950871" evidence="2">
    <location>
        <begin position="25"/>
        <end position="322"/>
    </location>
</feature>
<gene>
    <name evidence="3" type="ORF">GCM10023144_09950</name>
</gene>
<keyword evidence="4" id="KW-1185">Reference proteome</keyword>
<evidence type="ECO:0000256" key="2">
    <source>
        <dbReference type="SAM" id="SignalP"/>
    </source>
</evidence>
<dbReference type="PANTHER" id="PTHR42928">
    <property type="entry name" value="TRICARBOXYLATE-BINDING PROTEIN"/>
    <property type="match status" value="1"/>
</dbReference>
<dbReference type="Gene3D" id="3.40.190.10">
    <property type="entry name" value="Periplasmic binding protein-like II"/>
    <property type="match status" value="1"/>
</dbReference>
<protein>
    <submittedName>
        <fullName evidence="3">Tripartite tricarboxylate transporter substrate binding protein</fullName>
    </submittedName>
</protein>
<sequence>MKRLLWCGAALWAAALSLSPAALRAQEWPAKPIRLIVAFPVGSATDSIARVVGKEISAALGQSVVIDNRPGAGGAIAAEAVARSAPDGYTLLMGTNTQFAANVSLYKKLSYDPVKDFSPVVLLTTQPTVLLVRQDFPARTLADFVSHAKAAPKKLSAGYGSASTQVAIAKLRTLAGLDLIEVPYKGVPQAVIDVVGGTLDFTFADLGSGLQQAAGGKVRALAVTSGQRSPLAPDWPAAAETYPGIDIFGWHAIVAPAGTPPDVVRKFYEASIKALKRQEVAENLAGLGVTPAPMGPEELGRFIKEDIVRWAGLIKEAGIQPE</sequence>
<evidence type="ECO:0000313" key="3">
    <source>
        <dbReference type="EMBL" id="GAA4326478.1"/>
    </source>
</evidence>
<keyword evidence="2" id="KW-0732">Signal</keyword>
<comment type="caution">
    <text evidence="3">The sequence shown here is derived from an EMBL/GenBank/DDBJ whole genome shotgun (WGS) entry which is preliminary data.</text>
</comment>
<proteinExistence type="inferred from homology"/>
<feature type="signal peptide" evidence="2">
    <location>
        <begin position="1"/>
        <end position="24"/>
    </location>
</feature>
<dbReference type="PIRSF" id="PIRSF017082">
    <property type="entry name" value="YflP"/>
    <property type="match status" value="1"/>
</dbReference>
<evidence type="ECO:0000313" key="4">
    <source>
        <dbReference type="Proteomes" id="UP001501671"/>
    </source>
</evidence>
<dbReference type="PANTHER" id="PTHR42928:SF5">
    <property type="entry name" value="BLR1237 PROTEIN"/>
    <property type="match status" value="1"/>
</dbReference>
<accession>A0ABP8GM61</accession>
<dbReference type="InterPro" id="IPR042100">
    <property type="entry name" value="Bug_dom1"/>
</dbReference>
<dbReference type="EMBL" id="BAABFO010000004">
    <property type="protein sequence ID" value="GAA4326478.1"/>
    <property type="molecule type" value="Genomic_DNA"/>
</dbReference>
<dbReference type="InterPro" id="IPR005064">
    <property type="entry name" value="BUG"/>
</dbReference>